<gene>
    <name evidence="4 9" type="primary">proC</name>
    <name evidence="9" type="ORF">ACFSBW_12320</name>
</gene>
<evidence type="ECO:0000256" key="2">
    <source>
        <dbReference type="ARBA" id="ARBA00022857"/>
    </source>
</evidence>
<dbReference type="SUPFAM" id="SSF48179">
    <property type="entry name" value="6-phosphogluconate dehydrogenase C-terminal domain-like"/>
    <property type="match status" value="1"/>
</dbReference>
<dbReference type="AlphaFoldDB" id="A0ABD6DBX5"/>
<keyword evidence="4" id="KW-0028">Amino-acid biosynthesis</keyword>
<dbReference type="GO" id="GO:0055129">
    <property type="term" value="P:L-proline biosynthetic process"/>
    <property type="evidence" value="ECO:0007669"/>
    <property type="project" value="UniProtKB-UniRule"/>
</dbReference>
<comment type="function">
    <text evidence="4">Catalyzes the reduction of 1-pyrroline-5-carboxylate (PCA) to L-proline.</text>
</comment>
<comment type="pathway">
    <text evidence="4">Amino-acid biosynthesis; L-proline biosynthesis; L-proline from L-glutamate 5-semialdehyde: step 1/1.</text>
</comment>
<dbReference type="InterPro" id="IPR008927">
    <property type="entry name" value="6-PGluconate_DH-like_C_sf"/>
</dbReference>
<evidence type="ECO:0000256" key="4">
    <source>
        <dbReference type="HAMAP-Rule" id="MF_01925"/>
    </source>
</evidence>
<keyword evidence="4" id="KW-0963">Cytoplasm</keyword>
<comment type="catalytic activity">
    <reaction evidence="4">
        <text>L-proline + NADP(+) = (S)-1-pyrroline-5-carboxylate + NADPH + 2 H(+)</text>
        <dbReference type="Rhea" id="RHEA:14109"/>
        <dbReference type="ChEBI" id="CHEBI:15378"/>
        <dbReference type="ChEBI" id="CHEBI:17388"/>
        <dbReference type="ChEBI" id="CHEBI:57783"/>
        <dbReference type="ChEBI" id="CHEBI:58349"/>
        <dbReference type="ChEBI" id="CHEBI:60039"/>
        <dbReference type="EC" id="1.5.1.2"/>
    </reaction>
</comment>
<comment type="caution">
    <text evidence="9">The sequence shown here is derived from an EMBL/GenBank/DDBJ whole genome shotgun (WGS) entry which is preliminary data.</text>
</comment>
<keyword evidence="10" id="KW-1185">Reference proteome</keyword>
<comment type="catalytic activity">
    <reaction evidence="4">
        <text>L-proline + NAD(+) = (S)-1-pyrroline-5-carboxylate + NADH + 2 H(+)</text>
        <dbReference type="Rhea" id="RHEA:14105"/>
        <dbReference type="ChEBI" id="CHEBI:15378"/>
        <dbReference type="ChEBI" id="CHEBI:17388"/>
        <dbReference type="ChEBI" id="CHEBI:57540"/>
        <dbReference type="ChEBI" id="CHEBI:57945"/>
        <dbReference type="ChEBI" id="CHEBI:60039"/>
        <dbReference type="EC" id="1.5.1.2"/>
    </reaction>
</comment>
<dbReference type="GO" id="GO:0004735">
    <property type="term" value="F:pyrroline-5-carboxylate reductase activity"/>
    <property type="evidence" value="ECO:0007669"/>
    <property type="project" value="UniProtKB-UniRule"/>
</dbReference>
<evidence type="ECO:0000256" key="1">
    <source>
        <dbReference type="ARBA" id="ARBA00005525"/>
    </source>
</evidence>
<dbReference type="InterPro" id="IPR028939">
    <property type="entry name" value="P5C_Rdtase_cat_N"/>
</dbReference>
<evidence type="ECO:0000256" key="6">
    <source>
        <dbReference type="PIRSR" id="PIRSR000193-1"/>
    </source>
</evidence>
<feature type="binding site" evidence="6">
    <location>
        <begin position="64"/>
        <end position="67"/>
    </location>
    <ligand>
        <name>NADP(+)</name>
        <dbReference type="ChEBI" id="CHEBI:58349"/>
    </ligand>
</feature>
<evidence type="ECO:0000256" key="3">
    <source>
        <dbReference type="ARBA" id="ARBA00023002"/>
    </source>
</evidence>
<dbReference type="NCBIfam" id="TIGR00112">
    <property type="entry name" value="proC"/>
    <property type="match status" value="1"/>
</dbReference>
<comment type="subcellular location">
    <subcellularLocation>
        <location evidence="4">Cytoplasm</location>
    </subcellularLocation>
</comment>
<dbReference type="FunFam" id="1.10.3730.10:FF:000001">
    <property type="entry name" value="Pyrroline-5-carboxylate reductase"/>
    <property type="match status" value="1"/>
</dbReference>
<reference evidence="9 10" key="1">
    <citation type="journal article" date="2019" name="Int. J. Syst. Evol. Microbiol.">
        <title>The Global Catalogue of Microorganisms (GCM) 10K type strain sequencing project: providing services to taxonomists for standard genome sequencing and annotation.</title>
        <authorList>
            <consortium name="The Broad Institute Genomics Platform"/>
            <consortium name="The Broad Institute Genome Sequencing Center for Infectious Disease"/>
            <person name="Wu L."/>
            <person name="Ma J."/>
        </authorList>
    </citation>
    <scope>NUCLEOTIDE SEQUENCE [LARGE SCALE GENOMIC DNA]</scope>
    <source>
        <strain evidence="9 10">CGMCC 1.10593</strain>
    </source>
</reference>
<proteinExistence type="inferred from homology"/>
<keyword evidence="4" id="KW-0641">Proline biosynthesis</keyword>
<name>A0ABD6DBX5_9EURY</name>
<organism evidence="9 10">
    <name type="scientific">Halohasta litorea</name>
    <dbReference type="NCBI Taxonomy" id="869891"/>
    <lineage>
        <taxon>Archaea</taxon>
        <taxon>Methanobacteriati</taxon>
        <taxon>Methanobacteriota</taxon>
        <taxon>Stenosarchaea group</taxon>
        <taxon>Halobacteria</taxon>
        <taxon>Halobacteriales</taxon>
        <taxon>Haloferacaceae</taxon>
        <taxon>Halohasta</taxon>
    </lineage>
</organism>
<keyword evidence="2 4" id="KW-0521">NADP</keyword>
<dbReference type="Gene3D" id="3.40.50.720">
    <property type="entry name" value="NAD(P)-binding Rossmann-like Domain"/>
    <property type="match status" value="1"/>
</dbReference>
<dbReference type="PIRSF" id="PIRSF000193">
    <property type="entry name" value="Pyrrol-5-carb_rd"/>
    <property type="match status" value="1"/>
</dbReference>
<evidence type="ECO:0000259" key="7">
    <source>
        <dbReference type="Pfam" id="PF03807"/>
    </source>
</evidence>
<evidence type="ECO:0000313" key="9">
    <source>
        <dbReference type="EMBL" id="MFD1642659.1"/>
    </source>
</evidence>
<evidence type="ECO:0000313" key="10">
    <source>
        <dbReference type="Proteomes" id="UP001597052"/>
    </source>
</evidence>
<feature type="domain" description="Pyrroline-5-carboxylate reductase catalytic N-terminal" evidence="7">
    <location>
        <begin position="4"/>
        <end position="91"/>
    </location>
</feature>
<dbReference type="RefSeq" id="WP_256396058.1">
    <property type="nucleotide sequence ID" value="NZ_JANHDJ010000003.1"/>
</dbReference>
<dbReference type="PANTHER" id="PTHR11645:SF0">
    <property type="entry name" value="PYRROLINE-5-CARBOXYLATE REDUCTASE 3"/>
    <property type="match status" value="1"/>
</dbReference>
<evidence type="ECO:0000256" key="5">
    <source>
        <dbReference type="NCBIfam" id="TIGR00112"/>
    </source>
</evidence>
<dbReference type="Pfam" id="PF14748">
    <property type="entry name" value="P5CR_dimer"/>
    <property type="match status" value="1"/>
</dbReference>
<sequence length="258" mass="26714">MTQISVVGCGNMGGAFIKGLQESGEHTVTACDVDPDVLDAIAPYCDETTTELSVAAEAEVVVLAVKPDLVGAILPDLELDADQTLLSIAAGVPTDLLESETDARVVRIMPNLAAEYGMMAAAATESTVTDEVRAILDAVGEFVEVPEAQMDIATAVNGSGPAFVFYLINAMAKAGVDGGLSEADSRTLAAQTFKGAAETVLNSEKSIEDLIEAVCSPNGTTIEGMEVLWDSDVEAELGEAVAAAEERSKELARDADGE</sequence>
<dbReference type="Proteomes" id="UP001597052">
    <property type="component" value="Unassembled WGS sequence"/>
</dbReference>
<dbReference type="Gene3D" id="1.10.3730.10">
    <property type="entry name" value="ProC C-terminal domain-like"/>
    <property type="match status" value="1"/>
</dbReference>
<accession>A0ABD6DBX5</accession>
<dbReference type="Pfam" id="PF03807">
    <property type="entry name" value="F420_oxidored"/>
    <property type="match status" value="1"/>
</dbReference>
<feature type="domain" description="Pyrroline-5-carboxylate reductase dimerisation" evidence="8">
    <location>
        <begin position="147"/>
        <end position="251"/>
    </location>
</feature>
<dbReference type="EMBL" id="JBHUDM010000003">
    <property type="protein sequence ID" value="MFD1642659.1"/>
    <property type="molecule type" value="Genomic_DNA"/>
</dbReference>
<keyword evidence="3 4" id="KW-0560">Oxidoreductase</keyword>
<comment type="similarity">
    <text evidence="1 4">Belongs to the pyrroline-5-carboxylate reductase family.</text>
</comment>
<evidence type="ECO:0000259" key="8">
    <source>
        <dbReference type="Pfam" id="PF14748"/>
    </source>
</evidence>
<dbReference type="InterPro" id="IPR000304">
    <property type="entry name" value="Pyrroline-COOH_reductase"/>
</dbReference>
<dbReference type="HAMAP" id="MF_01925">
    <property type="entry name" value="P5C_reductase"/>
    <property type="match status" value="1"/>
</dbReference>
<dbReference type="EC" id="1.5.1.2" evidence="4 5"/>
<dbReference type="PANTHER" id="PTHR11645">
    <property type="entry name" value="PYRROLINE-5-CARBOXYLATE REDUCTASE"/>
    <property type="match status" value="1"/>
</dbReference>
<protein>
    <recommendedName>
        <fullName evidence="4 5">Pyrroline-5-carboxylate reductase</fullName>
        <shortName evidence="4">P5C reductase</shortName>
        <shortName evidence="4">P5CR</shortName>
        <ecNumber evidence="4 5">1.5.1.2</ecNumber>
    </recommendedName>
    <alternativeName>
        <fullName evidence="4">PCA reductase</fullName>
    </alternativeName>
</protein>
<dbReference type="InterPro" id="IPR036291">
    <property type="entry name" value="NAD(P)-bd_dom_sf"/>
</dbReference>
<dbReference type="SUPFAM" id="SSF51735">
    <property type="entry name" value="NAD(P)-binding Rossmann-fold domains"/>
    <property type="match status" value="1"/>
</dbReference>
<dbReference type="GO" id="GO:0005737">
    <property type="term" value="C:cytoplasm"/>
    <property type="evidence" value="ECO:0007669"/>
    <property type="project" value="UniProtKB-SubCell"/>
</dbReference>
<dbReference type="InterPro" id="IPR029036">
    <property type="entry name" value="P5CR_dimer"/>
</dbReference>